<reference evidence="2" key="1">
    <citation type="submission" date="2020-12" db="EMBL/GenBank/DDBJ databases">
        <title>Metabolic potential, ecology and presence of endohyphal bacteria is reflected in genomic diversity of Mucoromycotina.</title>
        <authorList>
            <person name="Muszewska A."/>
            <person name="Okrasinska A."/>
            <person name="Steczkiewicz K."/>
            <person name="Drgas O."/>
            <person name="Orlowska M."/>
            <person name="Perlinska-Lenart U."/>
            <person name="Aleksandrzak-Piekarczyk T."/>
            <person name="Szatraj K."/>
            <person name="Zielenkiewicz U."/>
            <person name="Pilsyk S."/>
            <person name="Malc E."/>
            <person name="Mieczkowski P."/>
            <person name="Kruszewska J.S."/>
            <person name="Biernat P."/>
            <person name="Pawlowska J."/>
        </authorList>
    </citation>
    <scope>NUCLEOTIDE SEQUENCE</scope>
    <source>
        <strain evidence="2">WA0000067209</strain>
    </source>
</reference>
<sequence length="377" mass="43388">MLSTTHRQYVLALYKNLLSEAGVFFDDRARLTEWCRVRMFMIRRVKSRFRQCQKLNDIDRIKNKITEGRKYLHGIERANNNDQKCAMRILRAAYGRTGKVRHYLLMPYIDTNPSPDYKPPEPFYAHIPHTAPPPPLCAPLQTLIKGLQNKKLEPELPESRYKPLHLGRKANLLWGWRSKLISKVQVPLPMEILNELELKATSPIVSIHQTMDGGPSWESMYGTRQRRYLSEESDNYVHLSHLDPNSRLIPRRKLRRSQSLQSSPYSSQISTKSPFSVTSMLDLVTESSETSNVIRAVHSIKPRQLRRYYQRLLAEVPCMTGLTTQKALWEAGLRNILFTSTAASQSTQRLLMGDEMPSPEVIEKALSKGKKSKASKS</sequence>
<evidence type="ECO:0000259" key="1">
    <source>
        <dbReference type="Pfam" id="PF20263"/>
    </source>
</evidence>
<dbReference type="Pfam" id="PF20263">
    <property type="entry name" value="LYRM2-like"/>
    <property type="match status" value="1"/>
</dbReference>
<feature type="domain" description="LYR motif-containing protein Cup1-like N-terminal" evidence="1">
    <location>
        <begin position="13"/>
        <end position="105"/>
    </location>
</feature>
<accession>A0A8H7UBT3</accession>
<dbReference type="AlphaFoldDB" id="A0A8H7UBT3"/>
<protein>
    <recommendedName>
        <fullName evidence="1">LYR motif-containing protein Cup1-like N-terminal domain-containing protein</fullName>
    </recommendedName>
</protein>
<dbReference type="Proteomes" id="UP000654370">
    <property type="component" value="Unassembled WGS sequence"/>
</dbReference>
<gene>
    <name evidence="2" type="ORF">INT43_004163</name>
</gene>
<keyword evidence="3" id="KW-1185">Reference proteome</keyword>
<organism evidence="2 3">
    <name type="scientific">Mortierella isabellina</name>
    <name type="common">Filamentous fungus</name>
    <name type="synonym">Umbelopsis isabellina</name>
    <dbReference type="NCBI Taxonomy" id="91625"/>
    <lineage>
        <taxon>Eukaryota</taxon>
        <taxon>Fungi</taxon>
        <taxon>Fungi incertae sedis</taxon>
        <taxon>Mucoromycota</taxon>
        <taxon>Mucoromycotina</taxon>
        <taxon>Umbelopsidomycetes</taxon>
        <taxon>Umbelopsidales</taxon>
        <taxon>Umbelopsidaceae</taxon>
        <taxon>Umbelopsis</taxon>
    </lineage>
</organism>
<evidence type="ECO:0000313" key="2">
    <source>
        <dbReference type="EMBL" id="KAG2174143.1"/>
    </source>
</evidence>
<name>A0A8H7UBT3_MORIS</name>
<dbReference type="OrthoDB" id="5521299at2759"/>
<dbReference type="EMBL" id="JAEPQZ010000013">
    <property type="protein sequence ID" value="KAG2174143.1"/>
    <property type="molecule type" value="Genomic_DNA"/>
</dbReference>
<dbReference type="CDD" id="cd20273">
    <property type="entry name" value="Complex1_LYR_unchar"/>
    <property type="match status" value="1"/>
</dbReference>
<dbReference type="InterPro" id="IPR046896">
    <property type="entry name" value="Cup1-like_N"/>
</dbReference>
<evidence type="ECO:0000313" key="3">
    <source>
        <dbReference type="Proteomes" id="UP000654370"/>
    </source>
</evidence>
<comment type="caution">
    <text evidence="2">The sequence shown here is derived from an EMBL/GenBank/DDBJ whole genome shotgun (WGS) entry which is preliminary data.</text>
</comment>
<proteinExistence type="predicted"/>